<name>A0A0C2WB14_RHOER</name>
<proteinExistence type="predicted"/>
<protein>
    <submittedName>
        <fullName evidence="1">Uncharacterized protein</fullName>
    </submittedName>
</protein>
<dbReference type="AlphaFoldDB" id="A0A0C2WB14"/>
<gene>
    <name evidence="1" type="ORF">BS297_23725</name>
</gene>
<evidence type="ECO:0000313" key="2">
    <source>
        <dbReference type="Proteomes" id="UP000325576"/>
    </source>
</evidence>
<dbReference type="RefSeq" id="WP_020970459.1">
    <property type="nucleotide sequence ID" value="NZ_CP011295.1"/>
</dbReference>
<evidence type="ECO:0000313" key="1">
    <source>
        <dbReference type="EMBL" id="KAB2582835.1"/>
    </source>
</evidence>
<dbReference type="Proteomes" id="UP000325576">
    <property type="component" value="Unassembled WGS sequence"/>
</dbReference>
<dbReference type="Gene3D" id="2.60.270.50">
    <property type="match status" value="1"/>
</dbReference>
<reference evidence="1 2" key="1">
    <citation type="journal article" date="2017" name="Poromechanics V (2013)">
        <title>Genomic Characterization of the Arsenic-Tolerant Actinobacterium, &lt;i&gt;Rhodococcus erythropolis&lt;/i&gt; S43.</title>
        <authorList>
            <person name="Retamal-Morales G."/>
            <person name="Mehnert M."/>
            <person name="Schwabe R."/>
            <person name="Tischler D."/>
            <person name="Schloemann M."/>
            <person name="Levican G.J."/>
        </authorList>
    </citation>
    <scope>NUCLEOTIDE SEQUENCE [LARGE SCALE GENOMIC DNA]</scope>
    <source>
        <strain evidence="1 2">S43</strain>
    </source>
</reference>
<organism evidence="1 2">
    <name type="scientific">Rhodococcus erythropolis</name>
    <name type="common">Arthrobacter picolinophilus</name>
    <dbReference type="NCBI Taxonomy" id="1833"/>
    <lineage>
        <taxon>Bacteria</taxon>
        <taxon>Bacillati</taxon>
        <taxon>Actinomycetota</taxon>
        <taxon>Actinomycetes</taxon>
        <taxon>Mycobacteriales</taxon>
        <taxon>Nocardiaceae</taxon>
        <taxon>Rhodococcus</taxon>
        <taxon>Rhodococcus erythropolis group</taxon>
    </lineage>
</organism>
<dbReference type="GeneID" id="57485535"/>
<dbReference type="EMBL" id="MRBO01000634">
    <property type="protein sequence ID" value="KAB2582835.1"/>
    <property type="molecule type" value="Genomic_DNA"/>
</dbReference>
<comment type="caution">
    <text evidence="1">The sequence shown here is derived from an EMBL/GenBank/DDBJ whole genome shotgun (WGS) entry which is preliminary data.</text>
</comment>
<accession>A0A0C2WB14</accession>
<dbReference type="KEGG" id="reb:XU06_21700"/>
<sequence length="148" mass="15824">MTNPRYVVAAITALAAGALTLGLSGIASAGTLPTTGNTITMTISNDTEQTIHLEGADNPYGQWMQSPRQSLAPHETEIVTAYNQDPRGLTVDVVYSTPGGGQAVFMANDYPQFDTDGTRTTDPDHYFISSYIDGYYPNLSVGYHLSAV</sequence>